<dbReference type="RefSeq" id="WP_166872294.1">
    <property type="nucleotide sequence ID" value="NZ_WHJH01000005.1"/>
</dbReference>
<organism evidence="1 2">
    <name type="scientific">Massilia mucilaginosa</name>
    <dbReference type="NCBI Taxonomy" id="2609282"/>
    <lineage>
        <taxon>Bacteria</taxon>
        <taxon>Pseudomonadati</taxon>
        <taxon>Pseudomonadota</taxon>
        <taxon>Betaproteobacteria</taxon>
        <taxon>Burkholderiales</taxon>
        <taxon>Oxalobacteraceae</taxon>
        <taxon>Telluria group</taxon>
        <taxon>Massilia</taxon>
    </lineage>
</organism>
<dbReference type="Proteomes" id="UP000609726">
    <property type="component" value="Unassembled WGS sequence"/>
</dbReference>
<protein>
    <submittedName>
        <fullName evidence="1">Uncharacterized protein</fullName>
    </submittedName>
</protein>
<evidence type="ECO:0000313" key="1">
    <source>
        <dbReference type="EMBL" id="NHZ88886.1"/>
    </source>
</evidence>
<accession>A0ABX0NQ27</accession>
<gene>
    <name evidence="1" type="ORF">F2P45_07590</name>
</gene>
<dbReference type="EMBL" id="WHJH01000005">
    <property type="protein sequence ID" value="NHZ88886.1"/>
    <property type="molecule type" value="Genomic_DNA"/>
</dbReference>
<name>A0ABX0NQ27_9BURK</name>
<sequence length="82" mass="9039">MLDIRIVKILAGQFKVTAFEYLASEIVDQALVGREFRILVRKQLDVAVRRYTGSRADAASGNTDAYSAANEIDALINRCSCS</sequence>
<keyword evidence="2" id="KW-1185">Reference proteome</keyword>
<reference evidence="1 2" key="1">
    <citation type="submission" date="2019-10" db="EMBL/GenBank/DDBJ databases">
        <title>Taxonomy of Antarctic Massilia spp.: description of Massilia rubra sp. nov., Massilia aquatica sp. nov., Massilia mucilaginosa sp. nov., Massilia frigida sp. nov. isolated from streams, lakes and regoliths.</title>
        <authorList>
            <person name="Holochova P."/>
            <person name="Sedlacek I."/>
            <person name="Kralova S."/>
            <person name="Maslanova I."/>
            <person name="Busse H.-J."/>
            <person name="Stankova E."/>
            <person name="Vrbovska V."/>
            <person name="Kovarovic V."/>
            <person name="Bartak M."/>
            <person name="Svec P."/>
            <person name="Pantucek R."/>
        </authorList>
    </citation>
    <scope>NUCLEOTIDE SEQUENCE [LARGE SCALE GENOMIC DNA]</scope>
    <source>
        <strain evidence="1 2">CCM 8733</strain>
    </source>
</reference>
<proteinExistence type="predicted"/>
<comment type="caution">
    <text evidence="1">The sequence shown here is derived from an EMBL/GenBank/DDBJ whole genome shotgun (WGS) entry which is preliminary data.</text>
</comment>
<evidence type="ECO:0000313" key="2">
    <source>
        <dbReference type="Proteomes" id="UP000609726"/>
    </source>
</evidence>